<evidence type="ECO:0008006" key="3">
    <source>
        <dbReference type="Google" id="ProtNLM"/>
    </source>
</evidence>
<organism evidence="1 2">
    <name type="scientific">Methanoliparum thermophilum</name>
    <dbReference type="NCBI Taxonomy" id="2491083"/>
    <lineage>
        <taxon>Archaea</taxon>
        <taxon>Methanobacteriati</taxon>
        <taxon>Methanobacteriota</taxon>
        <taxon>Candidatus Methanoliparia</taxon>
        <taxon>Candidatus Methanoliparales</taxon>
        <taxon>Candidatus Methanoliparaceae</taxon>
        <taxon>Candidatus Methanoliparum</taxon>
    </lineage>
</organism>
<dbReference type="AlphaFoldDB" id="A0A520KSW7"/>
<gene>
    <name evidence="1" type="ORF">EF806_03965</name>
</gene>
<proteinExistence type="predicted"/>
<sequence>MVTDESAQEILLQAALPQAAAPALAECAAMMQGALPPATMATMVGRPIVFSTGSSFATLYVEKGESEFKVKEGEPESYSKSLIIEADNPGDVMAKLRPLMEKNPIKMLPLLLSGKVRIRGSIRTAIRFRKIMKIAREESRRQRKELYGF</sequence>
<comment type="caution">
    <text evidence="1">The sequence shown here is derived from an EMBL/GenBank/DDBJ whole genome shotgun (WGS) entry which is preliminary data.</text>
</comment>
<evidence type="ECO:0000313" key="1">
    <source>
        <dbReference type="EMBL" id="RZN64508.1"/>
    </source>
</evidence>
<protein>
    <recommendedName>
        <fullName evidence="3">SCP2 domain-containing protein</fullName>
    </recommendedName>
</protein>
<dbReference type="EMBL" id="RXIF01000006">
    <property type="protein sequence ID" value="RZN64508.1"/>
    <property type="molecule type" value="Genomic_DNA"/>
</dbReference>
<dbReference type="Proteomes" id="UP000317158">
    <property type="component" value="Unassembled WGS sequence"/>
</dbReference>
<accession>A0A520KSW7</accession>
<reference evidence="1 2" key="1">
    <citation type="journal article" date="2019" name="Nat. Microbiol.">
        <title>Wide diversity of methane and short-chain alkane metabolisms in uncultured archaea.</title>
        <authorList>
            <person name="Borrel G."/>
            <person name="Adam P.S."/>
            <person name="McKay L.J."/>
            <person name="Chen L.X."/>
            <person name="Sierra-Garcia I.N."/>
            <person name="Sieber C.M."/>
            <person name="Letourneur Q."/>
            <person name="Ghozlane A."/>
            <person name="Andersen G.L."/>
            <person name="Li W.J."/>
            <person name="Hallam S.J."/>
            <person name="Muyzer G."/>
            <person name="de Oliveira V.M."/>
            <person name="Inskeep W.P."/>
            <person name="Banfield J.F."/>
            <person name="Gribaldo S."/>
        </authorList>
    </citation>
    <scope>NUCLEOTIDE SEQUENCE [LARGE SCALE GENOMIC DNA]</scope>
    <source>
        <strain evidence="1">NM1a</strain>
    </source>
</reference>
<name>A0A520KSW7_METT2</name>
<evidence type="ECO:0000313" key="2">
    <source>
        <dbReference type="Proteomes" id="UP000317158"/>
    </source>
</evidence>